<organism evidence="1 2">
    <name type="scientific">Sebaldella termitidis (strain ATCC 33386 / NCTC 11300)</name>
    <dbReference type="NCBI Taxonomy" id="526218"/>
    <lineage>
        <taxon>Bacteria</taxon>
        <taxon>Fusobacteriati</taxon>
        <taxon>Fusobacteriota</taxon>
        <taxon>Fusobacteriia</taxon>
        <taxon>Fusobacteriales</taxon>
        <taxon>Leptotrichiaceae</taxon>
        <taxon>Sebaldella</taxon>
    </lineage>
</organism>
<dbReference type="KEGG" id="str:Sterm_2683"/>
<dbReference type="EMBL" id="CP001739">
    <property type="protein sequence ID" value="ACZ09528.1"/>
    <property type="molecule type" value="Genomic_DNA"/>
</dbReference>
<accession>D1AMF4</accession>
<protein>
    <submittedName>
        <fullName evidence="1">Uncharacterized protein</fullName>
    </submittedName>
</protein>
<reference evidence="2" key="1">
    <citation type="submission" date="2009-09" db="EMBL/GenBank/DDBJ databases">
        <title>The complete chromosome of Sebaldella termitidis ATCC 33386.</title>
        <authorList>
            <consortium name="US DOE Joint Genome Institute (JGI-PGF)"/>
            <person name="Lucas S."/>
            <person name="Copeland A."/>
            <person name="Lapidus A."/>
            <person name="Glavina del Rio T."/>
            <person name="Dalin E."/>
            <person name="Tice H."/>
            <person name="Bruce D."/>
            <person name="Goodwin L."/>
            <person name="Pitluck S."/>
            <person name="Kyrpides N."/>
            <person name="Mavromatis K."/>
            <person name="Ivanova N."/>
            <person name="Mikhailova N."/>
            <person name="Sims D."/>
            <person name="Meincke L."/>
            <person name="Brettin T."/>
            <person name="Detter J.C."/>
            <person name="Han C."/>
            <person name="Larimer F."/>
            <person name="Land M."/>
            <person name="Hauser L."/>
            <person name="Markowitz V."/>
            <person name="Cheng J.F."/>
            <person name="Hugenholtz P."/>
            <person name="Woyke T."/>
            <person name="Wu D."/>
            <person name="Eisen J.A."/>
        </authorList>
    </citation>
    <scope>NUCLEOTIDE SEQUENCE [LARGE SCALE GENOMIC DNA]</scope>
    <source>
        <strain evidence="2">ATCC 33386 / NCTC 11300</strain>
    </source>
</reference>
<reference evidence="1 2" key="2">
    <citation type="journal article" date="2010" name="Stand. Genomic Sci.">
        <title>Complete genome sequence of Sebaldella termitidis type strain (NCTC 11300).</title>
        <authorList>
            <person name="Harmon-Smith M."/>
            <person name="Celia L."/>
            <person name="Chertkov O."/>
            <person name="Lapidus A."/>
            <person name="Copeland A."/>
            <person name="Glavina Del Rio T."/>
            <person name="Nolan M."/>
            <person name="Lucas S."/>
            <person name="Tice H."/>
            <person name="Cheng J.F."/>
            <person name="Han C."/>
            <person name="Detter J.C."/>
            <person name="Bruce D."/>
            <person name="Goodwin L."/>
            <person name="Pitluck S."/>
            <person name="Pati A."/>
            <person name="Liolios K."/>
            <person name="Ivanova N."/>
            <person name="Mavromatis K."/>
            <person name="Mikhailova N."/>
            <person name="Chen A."/>
            <person name="Palaniappan K."/>
            <person name="Land M."/>
            <person name="Hauser L."/>
            <person name="Chang Y.J."/>
            <person name="Jeffries C.D."/>
            <person name="Brettin T."/>
            <person name="Goker M."/>
            <person name="Beck B."/>
            <person name="Bristow J."/>
            <person name="Eisen J.A."/>
            <person name="Markowitz V."/>
            <person name="Hugenholtz P."/>
            <person name="Kyrpides N.C."/>
            <person name="Klenk H.P."/>
            <person name="Chen F."/>
        </authorList>
    </citation>
    <scope>NUCLEOTIDE SEQUENCE [LARGE SCALE GENOMIC DNA]</scope>
    <source>
        <strain evidence="2">ATCC 33386 / NCTC 11300</strain>
    </source>
</reference>
<proteinExistence type="predicted"/>
<dbReference type="Proteomes" id="UP000000845">
    <property type="component" value="Chromosome"/>
</dbReference>
<dbReference type="HOGENOM" id="CLU_1110788_0_0_0"/>
<keyword evidence="2" id="KW-1185">Reference proteome</keyword>
<sequence length="250" mass="29766">MKYSYLFQDPYISKTILKKINILFNSVRTRPGMYFGTNISLDILNMYIQGIIMNLESDRNIPENSVIPGFYFRNLHDFSHKWCLETYSVYVTGTIGYSGVLSRIFGNNIIGLDYFFDMWNDYIDEKYYEKDNTKNTLPYYQMKDTEVSETDILKFFHSFNRDLSEIKIYLFKESCFQHLKIYKDKKEAIIPKEALFILHEFFYESFEHGIYSLEITENSLLTKETNCRNFISDSSLSLKDSALLWEKHNL</sequence>
<evidence type="ECO:0000313" key="2">
    <source>
        <dbReference type="Proteomes" id="UP000000845"/>
    </source>
</evidence>
<name>D1AMF4_SEBTE</name>
<dbReference type="AlphaFoldDB" id="D1AMF4"/>
<evidence type="ECO:0000313" key="1">
    <source>
        <dbReference type="EMBL" id="ACZ09528.1"/>
    </source>
</evidence>
<gene>
    <name evidence="1" type="ordered locus">Sterm_2683</name>
</gene>
<dbReference type="RefSeq" id="WP_012862122.1">
    <property type="nucleotide sequence ID" value="NC_013517.1"/>
</dbReference>